<organism evidence="1 2">
    <name type="scientific">Lepeophtheirus salmonis</name>
    <name type="common">Salmon louse</name>
    <name type="synonym">Caligus salmonis</name>
    <dbReference type="NCBI Taxonomy" id="72036"/>
    <lineage>
        <taxon>Eukaryota</taxon>
        <taxon>Metazoa</taxon>
        <taxon>Ecdysozoa</taxon>
        <taxon>Arthropoda</taxon>
        <taxon>Crustacea</taxon>
        <taxon>Multicrustacea</taxon>
        <taxon>Hexanauplia</taxon>
        <taxon>Copepoda</taxon>
        <taxon>Siphonostomatoida</taxon>
        <taxon>Caligidae</taxon>
        <taxon>Lepeophtheirus</taxon>
    </lineage>
</organism>
<protein>
    <submittedName>
        <fullName evidence="1">PAFAH1B2_3</fullName>
        <ecNumber evidence="1">3.1.1.47</ecNumber>
    </submittedName>
</protein>
<sequence>MTILANKSEDYEEDGRWLSLHERFVSEARKYEPEVLWIGDYAIYHLVNSDIWNRISFKFIVFMIGSNNHGDSDDQSAACINTICALITDKQTQAYLKRSRDQFLNSDSGLVRPYVTISHHDMFDYFHLRQKGYEKVFDPVYDLLLQTLPKVKVEQKERRKRALNVQHMLPMSFYL</sequence>
<proteinExistence type="predicted"/>
<dbReference type="EC" id="3.1.1.47" evidence="1"/>
<evidence type="ECO:0000313" key="1">
    <source>
        <dbReference type="EMBL" id="CAF2740595.1"/>
    </source>
</evidence>
<gene>
    <name evidence="1" type="ORF">LSAA_25</name>
</gene>
<dbReference type="AlphaFoldDB" id="A0A817F8D9"/>
<reference evidence="1" key="1">
    <citation type="submission" date="2021-02" db="EMBL/GenBank/DDBJ databases">
        <authorList>
            <person name="Bekaert M."/>
        </authorList>
    </citation>
    <scope>NUCLEOTIDE SEQUENCE</scope>
    <source>
        <strain evidence="1">IoA-00</strain>
    </source>
</reference>
<comment type="caution">
    <text evidence="1">The sequence shown here is derived from an EMBL/GenBank/DDBJ whole genome shotgun (WGS) entry which is preliminary data.</text>
</comment>
<dbReference type="PANTHER" id="PTHR11852:SF0">
    <property type="entry name" value="PLATELET-ACTIVATING FACTOR ACETYLHYDROLASE IB SUBUNIT BETA HOMOLOG"/>
    <property type="match status" value="1"/>
</dbReference>
<keyword evidence="2" id="KW-1185">Reference proteome</keyword>
<keyword evidence="1" id="KW-0378">Hydrolase</keyword>
<dbReference type="SUPFAM" id="SSF52266">
    <property type="entry name" value="SGNH hydrolase"/>
    <property type="match status" value="1"/>
</dbReference>
<dbReference type="OrthoDB" id="505607at2759"/>
<dbReference type="Proteomes" id="UP000675881">
    <property type="component" value="Unassembled WGS sequence"/>
</dbReference>
<dbReference type="GO" id="GO:0003847">
    <property type="term" value="F:1-alkyl-2-acetylglycerophosphocholine esterase activity"/>
    <property type="evidence" value="ECO:0007669"/>
    <property type="project" value="UniProtKB-EC"/>
</dbReference>
<dbReference type="EMBL" id="CAJNVT010000004">
    <property type="protein sequence ID" value="CAF2740595.1"/>
    <property type="molecule type" value="Genomic_DNA"/>
</dbReference>
<evidence type="ECO:0000313" key="2">
    <source>
        <dbReference type="Proteomes" id="UP000675881"/>
    </source>
</evidence>
<accession>A0A817F8D9</accession>
<name>A0A817F8D9_LEPSM</name>
<dbReference type="PANTHER" id="PTHR11852">
    <property type="entry name" value="PLATELET-ACTIVATING FACTOR ACETYLHYDROLASE"/>
    <property type="match status" value="1"/>
</dbReference>